<evidence type="ECO:0000313" key="3">
    <source>
        <dbReference type="EMBL" id="KAG9273916.1"/>
    </source>
</evidence>
<reference evidence="3 4" key="1">
    <citation type="submission" date="2021-07" db="EMBL/GenBank/DDBJ databases">
        <authorList>
            <person name="Imarazene B."/>
            <person name="Zahm M."/>
            <person name="Klopp C."/>
            <person name="Cabau C."/>
            <person name="Beille S."/>
            <person name="Jouanno E."/>
            <person name="Castinel A."/>
            <person name="Lluch J."/>
            <person name="Gil L."/>
            <person name="Kuchtly C."/>
            <person name="Lopez Roques C."/>
            <person name="Donnadieu C."/>
            <person name="Parrinello H."/>
            <person name="Journot L."/>
            <person name="Du K."/>
            <person name="Schartl M."/>
            <person name="Retaux S."/>
            <person name="Guiguen Y."/>
        </authorList>
    </citation>
    <scope>NUCLEOTIDE SEQUENCE [LARGE SCALE GENOMIC DNA]</scope>
    <source>
        <strain evidence="3">Pach_M1</strain>
        <tissue evidence="3">Testis</tissue>
    </source>
</reference>
<keyword evidence="2" id="KW-0472">Membrane</keyword>
<accession>A0A8T2LX17</accession>
<evidence type="ECO:0000256" key="2">
    <source>
        <dbReference type="SAM" id="Phobius"/>
    </source>
</evidence>
<proteinExistence type="predicted"/>
<feature type="transmembrane region" description="Helical" evidence="2">
    <location>
        <begin position="12"/>
        <end position="32"/>
    </location>
</feature>
<name>A0A8T2LX17_ASTMX</name>
<dbReference type="Proteomes" id="UP000752171">
    <property type="component" value="Unassembled WGS sequence"/>
</dbReference>
<keyword evidence="1" id="KW-0175">Coiled coil</keyword>
<feature type="coiled-coil region" evidence="1">
    <location>
        <begin position="38"/>
        <end position="118"/>
    </location>
</feature>
<evidence type="ECO:0000256" key="1">
    <source>
        <dbReference type="SAM" id="Coils"/>
    </source>
</evidence>
<organism evidence="3 4">
    <name type="scientific">Astyanax mexicanus</name>
    <name type="common">Blind cave fish</name>
    <name type="synonym">Astyanax fasciatus mexicanus</name>
    <dbReference type="NCBI Taxonomy" id="7994"/>
    <lineage>
        <taxon>Eukaryota</taxon>
        <taxon>Metazoa</taxon>
        <taxon>Chordata</taxon>
        <taxon>Craniata</taxon>
        <taxon>Vertebrata</taxon>
        <taxon>Euteleostomi</taxon>
        <taxon>Actinopterygii</taxon>
        <taxon>Neopterygii</taxon>
        <taxon>Teleostei</taxon>
        <taxon>Ostariophysi</taxon>
        <taxon>Characiformes</taxon>
        <taxon>Characoidei</taxon>
        <taxon>Acestrorhamphidae</taxon>
        <taxon>Acestrorhamphinae</taxon>
        <taxon>Astyanax</taxon>
    </lineage>
</organism>
<evidence type="ECO:0000313" key="4">
    <source>
        <dbReference type="Proteomes" id="UP000752171"/>
    </source>
</evidence>
<keyword evidence="2" id="KW-0812">Transmembrane</keyword>
<protein>
    <submittedName>
        <fullName evidence="3">Uncharacterized protein</fullName>
    </submittedName>
</protein>
<keyword evidence="2" id="KW-1133">Transmembrane helix</keyword>
<comment type="caution">
    <text evidence="3">The sequence shown here is derived from an EMBL/GenBank/DDBJ whole genome shotgun (WGS) entry which is preliminary data.</text>
</comment>
<sequence>MSSRRSSCNWAVALLVLWSMVSLVVVVVWASWPARVGLEGCQREIQALEEKLEGARVMKAKDLQAVERELKQSRENQSRLQLQIEHILQDIQLTNLSLTDALLEKAMLQENLTALESEVSESVSVQARLSQERALNEAEIFALQVNLTSEEHQLDSCMALRDASHSQQVAADSKRKACESKSKYFHKHLESCAVQESGGRVKAKVLLFSTPQTPRVMNENIEQDDVSES</sequence>
<dbReference type="AlphaFoldDB" id="A0A8T2LX17"/>
<gene>
    <name evidence="3" type="ORF">AMEX_G10694</name>
</gene>
<dbReference type="EMBL" id="JAICCE010000008">
    <property type="protein sequence ID" value="KAG9273916.1"/>
    <property type="molecule type" value="Genomic_DNA"/>
</dbReference>